<sequence length="167" mass="19124">MSRVDFRQLLRLVAMLREKVYRPVHPEFESEIISLCLSLLFYEYGAICSRNLADGAHLYSRPEKIAASFVRLIDEHVRAQHGVRFYADRLYITPGYLRKCIRVATGMPARYFIDTGLLSDAYALLLDESLSVDDVSDLLHFSTPLAFSAFFKKYAGLTPSKYRSSLK</sequence>
<evidence type="ECO:0000313" key="6">
    <source>
        <dbReference type="Proteomes" id="UP001596287"/>
    </source>
</evidence>
<keyword evidence="3" id="KW-0804">Transcription</keyword>
<dbReference type="InterPro" id="IPR009057">
    <property type="entry name" value="Homeodomain-like_sf"/>
</dbReference>
<keyword evidence="2" id="KW-0238">DNA-binding</keyword>
<dbReference type="InterPro" id="IPR018060">
    <property type="entry name" value="HTH_AraC"/>
</dbReference>
<dbReference type="PANTHER" id="PTHR43280">
    <property type="entry name" value="ARAC-FAMILY TRANSCRIPTIONAL REGULATOR"/>
    <property type="match status" value="1"/>
</dbReference>
<dbReference type="EMBL" id="JBHSQB010000003">
    <property type="protein sequence ID" value="MFC6095483.1"/>
    <property type="molecule type" value="Genomic_DNA"/>
</dbReference>
<keyword evidence="1" id="KW-0805">Transcription regulation</keyword>
<comment type="caution">
    <text evidence="5">The sequence shown here is derived from an EMBL/GenBank/DDBJ whole genome shotgun (WGS) entry which is preliminary data.</text>
</comment>
<dbReference type="Proteomes" id="UP001596287">
    <property type="component" value="Unassembled WGS sequence"/>
</dbReference>
<name>A0ABW1PIY3_9FLAO</name>
<evidence type="ECO:0000256" key="2">
    <source>
        <dbReference type="ARBA" id="ARBA00023125"/>
    </source>
</evidence>
<feature type="domain" description="HTH araC/xylS-type" evidence="4">
    <location>
        <begin position="67"/>
        <end position="165"/>
    </location>
</feature>
<dbReference type="SMART" id="SM00342">
    <property type="entry name" value="HTH_ARAC"/>
    <property type="match status" value="1"/>
</dbReference>
<organism evidence="5 6">
    <name type="scientific">Flavobacterium qiangtangense</name>
    <dbReference type="NCBI Taxonomy" id="1442595"/>
    <lineage>
        <taxon>Bacteria</taxon>
        <taxon>Pseudomonadati</taxon>
        <taxon>Bacteroidota</taxon>
        <taxon>Flavobacteriia</taxon>
        <taxon>Flavobacteriales</taxon>
        <taxon>Flavobacteriaceae</taxon>
        <taxon>Flavobacterium</taxon>
    </lineage>
</organism>
<dbReference type="PANTHER" id="PTHR43280:SF32">
    <property type="entry name" value="TRANSCRIPTIONAL REGULATORY PROTEIN"/>
    <property type="match status" value="1"/>
</dbReference>
<accession>A0ABW1PIY3</accession>
<keyword evidence="6" id="KW-1185">Reference proteome</keyword>
<dbReference type="Gene3D" id="1.10.10.60">
    <property type="entry name" value="Homeodomain-like"/>
    <property type="match status" value="1"/>
</dbReference>
<proteinExistence type="predicted"/>
<dbReference type="RefSeq" id="WP_379790109.1">
    <property type="nucleotide sequence ID" value="NZ_JBHSQB010000003.1"/>
</dbReference>
<protein>
    <submittedName>
        <fullName evidence="5">Helix-turn-helix domain-containing protein</fullName>
    </submittedName>
</protein>
<evidence type="ECO:0000313" key="5">
    <source>
        <dbReference type="EMBL" id="MFC6095483.1"/>
    </source>
</evidence>
<evidence type="ECO:0000259" key="4">
    <source>
        <dbReference type="PROSITE" id="PS01124"/>
    </source>
</evidence>
<evidence type="ECO:0000256" key="3">
    <source>
        <dbReference type="ARBA" id="ARBA00023163"/>
    </source>
</evidence>
<dbReference type="SUPFAM" id="SSF46689">
    <property type="entry name" value="Homeodomain-like"/>
    <property type="match status" value="1"/>
</dbReference>
<dbReference type="Pfam" id="PF12833">
    <property type="entry name" value="HTH_18"/>
    <property type="match status" value="1"/>
</dbReference>
<gene>
    <name evidence="5" type="ORF">ACFPVY_02405</name>
</gene>
<reference evidence="6" key="1">
    <citation type="journal article" date="2019" name="Int. J. Syst. Evol. Microbiol.">
        <title>The Global Catalogue of Microorganisms (GCM) 10K type strain sequencing project: providing services to taxonomists for standard genome sequencing and annotation.</title>
        <authorList>
            <consortium name="The Broad Institute Genomics Platform"/>
            <consortium name="The Broad Institute Genome Sequencing Center for Infectious Disease"/>
            <person name="Wu L."/>
            <person name="Ma J."/>
        </authorList>
    </citation>
    <scope>NUCLEOTIDE SEQUENCE [LARGE SCALE GENOMIC DNA]</scope>
    <source>
        <strain evidence="6">CCUG 49679</strain>
    </source>
</reference>
<dbReference type="PROSITE" id="PS01124">
    <property type="entry name" value="HTH_ARAC_FAMILY_2"/>
    <property type="match status" value="1"/>
</dbReference>
<evidence type="ECO:0000256" key="1">
    <source>
        <dbReference type="ARBA" id="ARBA00023015"/>
    </source>
</evidence>